<gene>
    <name evidence="2" type="ORF">EIW28_23280</name>
</gene>
<dbReference type="Pfam" id="PF01814">
    <property type="entry name" value="Hemerythrin"/>
    <property type="match status" value="1"/>
</dbReference>
<comment type="caution">
    <text evidence="2">The sequence shown here is derived from an EMBL/GenBank/DDBJ whole genome shotgun (WGS) entry which is preliminary data.</text>
</comment>
<evidence type="ECO:0000259" key="1">
    <source>
        <dbReference type="Pfam" id="PF01814"/>
    </source>
</evidence>
<dbReference type="Proteomes" id="UP000277256">
    <property type="component" value="Unassembled WGS sequence"/>
</dbReference>
<reference evidence="2 3" key="1">
    <citation type="submission" date="2018-12" db="EMBL/GenBank/DDBJ databases">
        <title>Glycomyces sp. YIM 121974 draft genome.</title>
        <authorList>
            <person name="Li Q."/>
        </authorList>
    </citation>
    <scope>NUCLEOTIDE SEQUENCE [LARGE SCALE GENOMIC DNA]</scope>
    <source>
        <strain evidence="2 3">YIM 121974</strain>
    </source>
</reference>
<evidence type="ECO:0000313" key="2">
    <source>
        <dbReference type="EMBL" id="RRR95873.1"/>
    </source>
</evidence>
<name>A0A426US14_9ACTN</name>
<keyword evidence="3" id="KW-1185">Reference proteome</keyword>
<accession>A0A426US14</accession>
<dbReference type="OrthoDB" id="8225825at2"/>
<feature type="domain" description="Hemerythrin-like" evidence="1">
    <location>
        <begin position="13"/>
        <end position="135"/>
    </location>
</feature>
<dbReference type="Gene3D" id="1.20.120.520">
    <property type="entry name" value="nmb1532 protein domain like"/>
    <property type="match status" value="1"/>
</dbReference>
<dbReference type="InterPro" id="IPR012312">
    <property type="entry name" value="Hemerythrin-like"/>
</dbReference>
<sequence>MSSETDRLVAFSTQLRTVHQRLRQALDLARRSVDGEFEEAGRDLLVYCRGFCAALSGHHRSEDRGLFPEITAAHPQLAPVIANLVRDHNMLEHLLGDFAAAIDAGADADALHRHLDGIGAVMETHFGYEERQLLTVLDTLALSEDRKALLGDLA</sequence>
<protein>
    <submittedName>
        <fullName evidence="2">Hemerythrin domain-containing protein</fullName>
    </submittedName>
</protein>
<evidence type="ECO:0000313" key="3">
    <source>
        <dbReference type="Proteomes" id="UP000277256"/>
    </source>
</evidence>
<proteinExistence type="predicted"/>
<dbReference type="EMBL" id="RSEB01000009">
    <property type="protein sequence ID" value="RRR95873.1"/>
    <property type="molecule type" value="Genomic_DNA"/>
</dbReference>
<dbReference type="AlphaFoldDB" id="A0A426US14"/>
<organism evidence="2 3">
    <name type="scientific">Glycomyces terrestris</name>
    <dbReference type="NCBI Taxonomy" id="2493553"/>
    <lineage>
        <taxon>Bacteria</taxon>
        <taxon>Bacillati</taxon>
        <taxon>Actinomycetota</taxon>
        <taxon>Actinomycetes</taxon>
        <taxon>Glycomycetales</taxon>
        <taxon>Glycomycetaceae</taxon>
        <taxon>Glycomyces</taxon>
    </lineage>
</organism>